<comment type="caution">
    <text evidence="10">The sequence shown here is derived from an EMBL/GenBank/DDBJ whole genome shotgun (WGS) entry which is preliminary data.</text>
</comment>
<dbReference type="PROSITE" id="PS00107">
    <property type="entry name" value="PROTEIN_KINASE_ATP"/>
    <property type="match status" value="1"/>
</dbReference>
<evidence type="ECO:0000313" key="10">
    <source>
        <dbReference type="EMBL" id="EGK70247.1"/>
    </source>
</evidence>
<dbReference type="RefSeq" id="WP_008064186.1">
    <property type="nucleotide sequence ID" value="NZ_AFHG01000058.1"/>
</dbReference>
<dbReference type="SUPFAM" id="SSF56112">
    <property type="entry name" value="Protein kinase-like (PK-like)"/>
    <property type="match status" value="1"/>
</dbReference>
<dbReference type="PROSITE" id="PS50011">
    <property type="entry name" value="PROTEIN_KINASE_DOM"/>
    <property type="match status" value="1"/>
</dbReference>
<dbReference type="InterPro" id="IPR017441">
    <property type="entry name" value="Protein_kinase_ATP_BS"/>
</dbReference>
<evidence type="ECO:0000256" key="7">
    <source>
        <dbReference type="PROSITE-ProRule" id="PRU10141"/>
    </source>
</evidence>
<proteinExistence type="predicted"/>
<dbReference type="InterPro" id="IPR000719">
    <property type="entry name" value="Prot_kinase_dom"/>
</dbReference>
<sequence length="809" mass="85804">MSIPAKLGKYDILRELGQGAMGIVYEGRDPVIDRRVAIKTLKREQLERSEADEVIARFKREAQAAGRLNHPNVVAIYEYGEMSGEEADGTAFIAMEFVQGRELKDAFDSDERIALPLVGRIMGQLLDALEHAHRNGVVHRDIKPANIILLADGTVKVADFGVARIESSNLTQAGTVMGTPSYMSPEQFMGQTVDGRSDLFSAGVVLYQLLTGEKPFTGALTTIMHKVLKEDPPWPSVLNVHVPARLDAVVKRAMAKRPEDRFQSAADFRRALDAALTGAPADEDATMVNLGDATLSDATLATATMAGAPPAAQADATLQQPARPPVSAAPASGAAAPRPDTPPTMPPPAARPAPSRAPIAVAVTAALVAVAAGGWLLTRPAPEAPAAPPPTAPVAAEPATAAPVAVTPAPALDPGVAVISAIGLADPSDPKLADNPAAVTQALREDARRQILEKAVALFVDPKSVNAHYDALQARLLDRSGDFIQAVLEEGPPQLGKDGLMAGQVRAAVKVRQVQKSLNQMSQDERVDFIRNNGDPKIAVAVASRWAEGDPNAPAQRSALAENTLKQHIQGFGFRTWNDDANAAQNADFTVDSEVRFKRLSARLPASGLVVEKVVLTSWTVRCTDRKTGEEVYLNTAVPEGTSWASEEKALADIGRRVGEQFSRDFFLSHFHFTARRVALQLTGLPGEDVAGSLLREIASMRAVLGAEVKMLGRDSAAFVVDMSGGLADTGQNVQAGILMPLSRKLGRNCLSVAASSQDAVTLAFDAGCATPDMLARLQTLPPAALMEAAPSRRQAVVSNPDTLKKISM</sequence>
<feature type="binding site" evidence="7">
    <location>
        <position position="39"/>
    </location>
    <ligand>
        <name>ATP</name>
        <dbReference type="ChEBI" id="CHEBI:30616"/>
    </ligand>
</feature>
<evidence type="ECO:0000256" key="5">
    <source>
        <dbReference type="ARBA" id="ARBA00022777"/>
    </source>
</evidence>
<name>F5RH43_METUF</name>
<dbReference type="AlphaFoldDB" id="F5RH43"/>
<dbReference type="SMART" id="SM00220">
    <property type="entry name" value="S_TKc"/>
    <property type="match status" value="1"/>
</dbReference>
<accession>F5RH43</accession>
<keyword evidence="6 7" id="KW-0067">ATP-binding</keyword>
<evidence type="ECO:0000256" key="2">
    <source>
        <dbReference type="ARBA" id="ARBA00022527"/>
    </source>
</evidence>
<dbReference type="PROSITE" id="PS00108">
    <property type="entry name" value="PROTEIN_KINASE_ST"/>
    <property type="match status" value="1"/>
</dbReference>
<dbReference type="eggNOG" id="COG0515">
    <property type="taxonomic scope" value="Bacteria"/>
</dbReference>
<keyword evidence="4 7" id="KW-0547">Nucleotide-binding</keyword>
<keyword evidence="3" id="KW-0808">Transferase</keyword>
<evidence type="ECO:0000256" key="1">
    <source>
        <dbReference type="ARBA" id="ARBA00012513"/>
    </source>
</evidence>
<evidence type="ECO:0000256" key="8">
    <source>
        <dbReference type="SAM" id="MobiDB-lite"/>
    </source>
</evidence>
<dbReference type="Gene3D" id="1.10.510.10">
    <property type="entry name" value="Transferase(Phosphotransferase) domain 1"/>
    <property type="match status" value="1"/>
</dbReference>
<feature type="domain" description="Protein kinase" evidence="9">
    <location>
        <begin position="10"/>
        <end position="276"/>
    </location>
</feature>
<evidence type="ECO:0000313" key="11">
    <source>
        <dbReference type="Proteomes" id="UP000005019"/>
    </source>
</evidence>
<feature type="compositionally biased region" description="Pro residues" evidence="8">
    <location>
        <begin position="339"/>
        <end position="351"/>
    </location>
</feature>
<dbReference type="STRING" id="1000565.METUNv1_03635"/>
<dbReference type="PANTHER" id="PTHR43289">
    <property type="entry name" value="MITOGEN-ACTIVATED PROTEIN KINASE KINASE KINASE 20-RELATED"/>
    <property type="match status" value="1"/>
</dbReference>
<keyword evidence="2" id="KW-0723">Serine/threonine-protein kinase</keyword>
<dbReference type="Pfam" id="PF00069">
    <property type="entry name" value="Pkinase"/>
    <property type="match status" value="1"/>
</dbReference>
<dbReference type="FunFam" id="1.10.510.10:FF:000021">
    <property type="entry name" value="Serine/threonine protein kinase"/>
    <property type="match status" value="1"/>
</dbReference>
<organism evidence="10 11">
    <name type="scientific">Methyloversatilis universalis (strain ATCC BAA-1314 / DSM 25237 / JCM 13912 / CCUG 52030 / FAM5)</name>
    <dbReference type="NCBI Taxonomy" id="1000565"/>
    <lineage>
        <taxon>Bacteria</taxon>
        <taxon>Pseudomonadati</taxon>
        <taxon>Pseudomonadota</taxon>
        <taxon>Betaproteobacteria</taxon>
        <taxon>Nitrosomonadales</taxon>
        <taxon>Sterolibacteriaceae</taxon>
        <taxon>Methyloversatilis</taxon>
    </lineage>
</organism>
<dbReference type="EMBL" id="AFHG01000058">
    <property type="protein sequence ID" value="EGK70247.1"/>
    <property type="molecule type" value="Genomic_DNA"/>
</dbReference>
<feature type="compositionally biased region" description="Low complexity" evidence="8">
    <location>
        <begin position="310"/>
        <end position="338"/>
    </location>
</feature>
<dbReference type="Proteomes" id="UP000005019">
    <property type="component" value="Unassembled WGS sequence"/>
</dbReference>
<dbReference type="GO" id="GO:0004674">
    <property type="term" value="F:protein serine/threonine kinase activity"/>
    <property type="evidence" value="ECO:0007669"/>
    <property type="project" value="UniProtKB-KW"/>
</dbReference>
<dbReference type="PANTHER" id="PTHR43289:SF6">
    <property type="entry name" value="SERINE_THREONINE-PROTEIN KINASE NEKL-3"/>
    <property type="match status" value="1"/>
</dbReference>
<evidence type="ECO:0000256" key="4">
    <source>
        <dbReference type="ARBA" id="ARBA00022741"/>
    </source>
</evidence>
<dbReference type="OrthoDB" id="9791419at2"/>
<reference evidence="10 11" key="1">
    <citation type="journal article" date="2011" name="J. Bacteriol.">
        <title>Genome sequence of Methyloversatilis universalis FAM5T, a methylotrophic representative of the order Rhodocyclales.</title>
        <authorList>
            <person name="Kittichotirat W."/>
            <person name="Good N.M."/>
            <person name="Hall R."/>
            <person name="Bringel F."/>
            <person name="Lajus A."/>
            <person name="Medigue C."/>
            <person name="Smalley N.E."/>
            <person name="Beck D."/>
            <person name="Bumgarner R."/>
            <person name="Vuilleumier S."/>
            <person name="Kalyuzhnaya M.G."/>
        </authorList>
    </citation>
    <scope>NUCLEOTIDE SEQUENCE [LARGE SCALE GENOMIC DNA]</scope>
    <source>
        <strain evidence="11">ATCC BAA-1314 / JCM 13912 / FAM5</strain>
    </source>
</reference>
<gene>
    <name evidence="10" type="ORF">METUNv1_03635</name>
</gene>
<evidence type="ECO:0000256" key="6">
    <source>
        <dbReference type="ARBA" id="ARBA00022840"/>
    </source>
</evidence>
<dbReference type="InterPro" id="IPR011009">
    <property type="entry name" value="Kinase-like_dom_sf"/>
</dbReference>
<dbReference type="Gene3D" id="3.30.200.20">
    <property type="entry name" value="Phosphorylase Kinase, domain 1"/>
    <property type="match status" value="1"/>
</dbReference>
<keyword evidence="11" id="KW-1185">Reference proteome</keyword>
<keyword evidence="5 10" id="KW-0418">Kinase</keyword>
<evidence type="ECO:0000256" key="3">
    <source>
        <dbReference type="ARBA" id="ARBA00022679"/>
    </source>
</evidence>
<feature type="region of interest" description="Disordered" evidence="8">
    <location>
        <begin position="310"/>
        <end position="354"/>
    </location>
</feature>
<dbReference type="EC" id="2.7.11.1" evidence="1"/>
<dbReference type="CDD" id="cd14014">
    <property type="entry name" value="STKc_PknB_like"/>
    <property type="match status" value="1"/>
</dbReference>
<protein>
    <recommendedName>
        <fullName evidence="1">non-specific serine/threonine protein kinase</fullName>
        <ecNumber evidence="1">2.7.11.1</ecNumber>
    </recommendedName>
</protein>
<dbReference type="GO" id="GO:0005524">
    <property type="term" value="F:ATP binding"/>
    <property type="evidence" value="ECO:0007669"/>
    <property type="project" value="UniProtKB-UniRule"/>
</dbReference>
<evidence type="ECO:0000259" key="9">
    <source>
        <dbReference type="PROSITE" id="PS50011"/>
    </source>
</evidence>
<dbReference type="InterPro" id="IPR008271">
    <property type="entry name" value="Ser/Thr_kinase_AS"/>
</dbReference>